<feature type="transmembrane region" description="Helical" evidence="2">
    <location>
        <begin position="20"/>
        <end position="41"/>
    </location>
</feature>
<proteinExistence type="predicted"/>
<name>A0ABD3AWL0_9GENT</name>
<sequence>MNSLDSTMEALAFDYLSFGLLTAVNNVWTWLAVITAAVSVWKFKASSSSSSSSSPRAKFPDEASPASETAAASTSTVVEAAKPSIAVAPSSPCVFSAEGRTSGKFIVYYDRTDDRCDDGNGEVNGEDGNVRSEKEWFGEVVMRMRMGNYMGFYRYQDLTVLDGSVVRLWDGCRRRNGSGCAIMQ</sequence>
<keyword evidence="2" id="KW-1133">Transmembrane helix</keyword>
<evidence type="ECO:0000313" key="3">
    <source>
        <dbReference type="EMBL" id="KAL3535491.1"/>
    </source>
</evidence>
<gene>
    <name evidence="3" type="ORF">ACH5RR_003952</name>
</gene>
<keyword evidence="2" id="KW-0812">Transmembrane</keyword>
<protein>
    <submittedName>
        <fullName evidence="3">Uncharacterized protein</fullName>
    </submittedName>
</protein>
<evidence type="ECO:0000256" key="1">
    <source>
        <dbReference type="SAM" id="MobiDB-lite"/>
    </source>
</evidence>
<dbReference type="EMBL" id="JBJUIK010000002">
    <property type="protein sequence ID" value="KAL3535491.1"/>
    <property type="molecule type" value="Genomic_DNA"/>
</dbReference>
<dbReference type="PANTHER" id="PTHR36369:SF1">
    <property type="entry name" value="TRANSMEMBRANE PROTEIN"/>
    <property type="match status" value="1"/>
</dbReference>
<keyword evidence="2" id="KW-0472">Membrane</keyword>
<comment type="caution">
    <text evidence="3">The sequence shown here is derived from an EMBL/GenBank/DDBJ whole genome shotgun (WGS) entry which is preliminary data.</text>
</comment>
<accession>A0ABD3AWL0</accession>
<organism evidence="3 4">
    <name type="scientific">Cinchona calisaya</name>
    <dbReference type="NCBI Taxonomy" id="153742"/>
    <lineage>
        <taxon>Eukaryota</taxon>
        <taxon>Viridiplantae</taxon>
        <taxon>Streptophyta</taxon>
        <taxon>Embryophyta</taxon>
        <taxon>Tracheophyta</taxon>
        <taxon>Spermatophyta</taxon>
        <taxon>Magnoliopsida</taxon>
        <taxon>eudicotyledons</taxon>
        <taxon>Gunneridae</taxon>
        <taxon>Pentapetalae</taxon>
        <taxon>asterids</taxon>
        <taxon>lamiids</taxon>
        <taxon>Gentianales</taxon>
        <taxon>Rubiaceae</taxon>
        <taxon>Cinchonoideae</taxon>
        <taxon>Cinchoneae</taxon>
        <taxon>Cinchona</taxon>
    </lineage>
</organism>
<evidence type="ECO:0000256" key="2">
    <source>
        <dbReference type="SAM" id="Phobius"/>
    </source>
</evidence>
<evidence type="ECO:0000313" key="4">
    <source>
        <dbReference type="Proteomes" id="UP001630127"/>
    </source>
</evidence>
<keyword evidence="4" id="KW-1185">Reference proteome</keyword>
<dbReference type="Proteomes" id="UP001630127">
    <property type="component" value="Unassembled WGS sequence"/>
</dbReference>
<dbReference type="PANTHER" id="PTHR36369">
    <property type="entry name" value="TRANSMEMBRANE PROTEIN"/>
    <property type="match status" value="1"/>
</dbReference>
<reference evidence="3 4" key="1">
    <citation type="submission" date="2024-11" db="EMBL/GenBank/DDBJ databases">
        <title>A near-complete genome assembly of Cinchona calisaya.</title>
        <authorList>
            <person name="Lian D.C."/>
            <person name="Zhao X.W."/>
            <person name="Wei L."/>
        </authorList>
    </citation>
    <scope>NUCLEOTIDE SEQUENCE [LARGE SCALE GENOMIC DNA]</scope>
    <source>
        <tissue evidence="3">Nenye</tissue>
    </source>
</reference>
<dbReference type="AlphaFoldDB" id="A0ABD3AWL0"/>
<feature type="region of interest" description="Disordered" evidence="1">
    <location>
        <begin position="46"/>
        <end position="66"/>
    </location>
</feature>